<dbReference type="AlphaFoldDB" id="A0A9Q3D002"/>
<reference evidence="2" key="1">
    <citation type="submission" date="2021-03" db="EMBL/GenBank/DDBJ databases">
        <title>Draft genome sequence of rust myrtle Austropuccinia psidii MF-1, a brazilian biotype.</title>
        <authorList>
            <person name="Quecine M.C."/>
            <person name="Pachon D.M.R."/>
            <person name="Bonatelli M.L."/>
            <person name="Correr F.H."/>
            <person name="Franceschini L.M."/>
            <person name="Leite T.F."/>
            <person name="Margarido G.R.A."/>
            <person name="Almeida C.A."/>
            <person name="Ferrarezi J.A."/>
            <person name="Labate C.A."/>
        </authorList>
    </citation>
    <scope>NUCLEOTIDE SEQUENCE</scope>
    <source>
        <strain evidence="2">MF-1</strain>
    </source>
</reference>
<proteinExistence type="predicted"/>
<feature type="region of interest" description="Disordered" evidence="1">
    <location>
        <begin position="1"/>
        <end position="37"/>
    </location>
</feature>
<dbReference type="EMBL" id="AVOT02011106">
    <property type="protein sequence ID" value="MBW0491481.1"/>
    <property type="molecule type" value="Genomic_DNA"/>
</dbReference>
<accession>A0A9Q3D002</accession>
<protein>
    <submittedName>
        <fullName evidence="2">Uncharacterized protein</fullName>
    </submittedName>
</protein>
<dbReference type="Proteomes" id="UP000765509">
    <property type="component" value="Unassembled WGS sequence"/>
</dbReference>
<evidence type="ECO:0000256" key="1">
    <source>
        <dbReference type="SAM" id="MobiDB-lite"/>
    </source>
</evidence>
<organism evidence="2 3">
    <name type="scientific">Austropuccinia psidii MF-1</name>
    <dbReference type="NCBI Taxonomy" id="1389203"/>
    <lineage>
        <taxon>Eukaryota</taxon>
        <taxon>Fungi</taxon>
        <taxon>Dikarya</taxon>
        <taxon>Basidiomycota</taxon>
        <taxon>Pucciniomycotina</taxon>
        <taxon>Pucciniomycetes</taxon>
        <taxon>Pucciniales</taxon>
        <taxon>Sphaerophragmiaceae</taxon>
        <taxon>Austropuccinia</taxon>
    </lineage>
</organism>
<evidence type="ECO:0000313" key="3">
    <source>
        <dbReference type="Proteomes" id="UP000765509"/>
    </source>
</evidence>
<sequence>MSSSNPHKSHSGSAHDSDSESSIAYLQTKQSPMSPNITLTTPIASSMNVSGLNIDVRKVTSQTSSTWYIPNISLTPIPPNSTNTQMHVSEGPCKVWI</sequence>
<keyword evidence="3" id="KW-1185">Reference proteome</keyword>
<name>A0A9Q3D002_9BASI</name>
<comment type="caution">
    <text evidence="2">The sequence shown here is derived from an EMBL/GenBank/DDBJ whole genome shotgun (WGS) entry which is preliminary data.</text>
</comment>
<gene>
    <name evidence="2" type="ORF">O181_031196</name>
</gene>
<feature type="compositionally biased region" description="Low complexity" evidence="1">
    <location>
        <begin position="1"/>
        <end position="12"/>
    </location>
</feature>
<evidence type="ECO:0000313" key="2">
    <source>
        <dbReference type="EMBL" id="MBW0491481.1"/>
    </source>
</evidence>
<feature type="compositionally biased region" description="Polar residues" evidence="1">
    <location>
        <begin position="24"/>
        <end position="37"/>
    </location>
</feature>